<dbReference type="InterPro" id="IPR049730">
    <property type="entry name" value="SNF2/RAD54-like_C"/>
</dbReference>
<dbReference type="InterPro" id="IPR000330">
    <property type="entry name" value="SNF2_N"/>
</dbReference>
<keyword evidence="1" id="KW-0547">Nucleotide-binding</keyword>
<dbReference type="STRING" id="246404.A0A507ERJ4"/>
<dbReference type="InterPro" id="IPR001650">
    <property type="entry name" value="Helicase_C-like"/>
</dbReference>
<dbReference type="CDD" id="cd18793">
    <property type="entry name" value="SF2_C_SNF"/>
    <property type="match status" value="1"/>
</dbReference>
<dbReference type="SUPFAM" id="SSF52540">
    <property type="entry name" value="P-loop containing nucleoside triphosphate hydrolases"/>
    <property type="match status" value="2"/>
</dbReference>
<dbReference type="OrthoDB" id="413460at2759"/>
<dbReference type="InterPro" id="IPR014001">
    <property type="entry name" value="Helicase_ATP-bd"/>
</dbReference>
<evidence type="ECO:0000259" key="7">
    <source>
        <dbReference type="PROSITE" id="PS51194"/>
    </source>
</evidence>
<evidence type="ECO:0000256" key="5">
    <source>
        <dbReference type="SAM" id="MobiDB-lite"/>
    </source>
</evidence>
<evidence type="ECO:0000259" key="6">
    <source>
        <dbReference type="PROSITE" id="PS51192"/>
    </source>
</evidence>
<dbReference type="AlphaFoldDB" id="A0A507ERJ4"/>
<feature type="region of interest" description="Disordered" evidence="5">
    <location>
        <begin position="911"/>
        <end position="968"/>
    </location>
</feature>
<dbReference type="SMART" id="SM00487">
    <property type="entry name" value="DEXDc"/>
    <property type="match status" value="1"/>
</dbReference>
<dbReference type="FunFam" id="3.40.50.10810:FF:000094">
    <property type="entry name" value="DNA excision repair protein ERCC-6"/>
    <property type="match status" value="1"/>
</dbReference>
<comment type="caution">
    <text evidence="8">The sequence shown here is derived from an EMBL/GenBank/DDBJ whole genome shotgun (WGS) entry which is preliminary data.</text>
</comment>
<dbReference type="GO" id="GO:0005524">
    <property type="term" value="F:ATP binding"/>
    <property type="evidence" value="ECO:0007669"/>
    <property type="project" value="InterPro"/>
</dbReference>
<evidence type="ECO:0000313" key="9">
    <source>
        <dbReference type="Proteomes" id="UP000320333"/>
    </source>
</evidence>
<evidence type="ECO:0008006" key="10">
    <source>
        <dbReference type="Google" id="ProtNLM"/>
    </source>
</evidence>
<keyword evidence="9" id="KW-1185">Reference proteome</keyword>
<dbReference type="GO" id="GO:0016787">
    <property type="term" value="F:hydrolase activity"/>
    <property type="evidence" value="ECO:0007669"/>
    <property type="project" value="UniProtKB-KW"/>
</dbReference>
<dbReference type="SMART" id="SM00490">
    <property type="entry name" value="HELICc"/>
    <property type="match status" value="1"/>
</dbReference>
<feature type="domain" description="Helicase ATP-binding" evidence="6">
    <location>
        <begin position="351"/>
        <end position="565"/>
    </location>
</feature>
<dbReference type="Proteomes" id="UP000320333">
    <property type="component" value="Unassembled WGS sequence"/>
</dbReference>
<dbReference type="InterPro" id="IPR050496">
    <property type="entry name" value="SNF2_RAD54_helicase_repair"/>
</dbReference>
<dbReference type="InterPro" id="IPR027417">
    <property type="entry name" value="P-loop_NTPase"/>
</dbReference>
<dbReference type="GO" id="GO:0008094">
    <property type="term" value="F:ATP-dependent activity, acting on DNA"/>
    <property type="evidence" value="ECO:0007669"/>
    <property type="project" value="TreeGrafter"/>
</dbReference>
<dbReference type="PANTHER" id="PTHR45629:SF7">
    <property type="entry name" value="DNA EXCISION REPAIR PROTEIN ERCC-6-RELATED"/>
    <property type="match status" value="1"/>
</dbReference>
<feature type="compositionally biased region" description="Polar residues" evidence="5">
    <location>
        <begin position="1079"/>
        <end position="1091"/>
    </location>
</feature>
<proteinExistence type="predicted"/>
<feature type="domain" description="Helicase C-terminal" evidence="7">
    <location>
        <begin position="701"/>
        <end position="864"/>
    </location>
</feature>
<feature type="region of interest" description="Disordered" evidence="5">
    <location>
        <begin position="1041"/>
        <end position="1120"/>
    </location>
</feature>
<evidence type="ECO:0000256" key="2">
    <source>
        <dbReference type="ARBA" id="ARBA00022801"/>
    </source>
</evidence>
<sequence length="1120" mass="124448">MEPSKELESEENVLSTLLAGATDQATLEKSLERKLLEDLKRRDNENDEKRIKRTNAKIRLAQTDLEALLDQLHKPNIKISTKQSVLEKITAAEETIDSLRKELADIDDRIHGRDAAAAGPSSGSRLRSNGAEPHAQEMTREMLIRTGKITPFDVGVAENVVRTGAGRSVKDLTAEKQRMENTRTSLNALFKEEDFEDADKSTHSDDKEYAPEVKKLRRINHTRKTEADDTEYKGDSAGGDGDSDMDDVVEDEDGALVPRQSFETVDDGDEFAYQKRYAEWVKMRRIKRFVKEEPSFKYDSDDEDSPISKDIFDEPTVPLENDLQLSEEFTVPGDVASKLFPYQLTTLSWLLELHNQQTGGILGDEMGLGKTIQIVAFLSGLHRSGMIGSQKPVLVVAPATVLRQWAKEFHEWWGALRVVILHSSGSGVGNLSGGGVRESSDSDIDSDDSEAPRSKKRNREGKGRAAKSGHVKVHKKISELVNRVVTQGHVLLTTYEGVRVYKDVLVPVQWAYVVLDEGHKIRNADAGITLVAKRLKTPHRIILSGTPIQNNLKELWSLYDFVFPGRLGTLPVFLTQFEVPIRLGAYANASNLQVQTAQRCATVLRDLISPYLLRRLKCDVASDLPQKTESVLFCKLTQQQRYLYEKYIRSDVVVGAIDGSRNALKAIDGVRKICNHPDLLSRDLDSEKPDYGNPARSGKMQVVKALLSMWKRQGHRALVFCQTRQMQEILQRFMADEGHKFFRMDGMTPIKNRIALVDQFNSDTSVTVFLLTTKVGGLGINLTGANRVLIFDPDWNPSTDVQARERAWRLGQTRDVAVYRLMMSGTIEEKIYHRQIYKQFMTNKILSDPGGGGHKRFFDSRSMKDLFILADEDSMGTETGDMFKGTEVVKKSDIDRQEKYARKSANAPVGLTALGKGKTPATHANEDGDADKLDEIDDIAKVEDFQAPVEKKEAAEEDTATNPTDAEDSRMLFSLLHSTVAHDKVMNSESNALDPLVRAEADRVAREAAEEVRLSRKRVRAEQKRASQAHGGTYMGVVTFTGNSGTAGRKVATRPSDGYRVGSTSDSRPVPNNAGGRSDVQSNTDGSSSNGAPKMRFGGGSSRGGLTSASLLDGLKKKFK</sequence>
<feature type="coiled-coil region" evidence="4">
    <location>
        <begin position="44"/>
        <end position="109"/>
    </location>
</feature>
<feature type="region of interest" description="Disordered" evidence="5">
    <location>
        <begin position="431"/>
        <end position="469"/>
    </location>
</feature>
<dbReference type="Pfam" id="PF00176">
    <property type="entry name" value="SNF2-rel_dom"/>
    <property type="match status" value="1"/>
</dbReference>
<evidence type="ECO:0000256" key="4">
    <source>
        <dbReference type="SAM" id="Coils"/>
    </source>
</evidence>
<evidence type="ECO:0000256" key="1">
    <source>
        <dbReference type="ARBA" id="ARBA00022741"/>
    </source>
</evidence>
<accession>A0A507ERJ4</accession>
<feature type="region of interest" description="Disordered" evidence="5">
    <location>
        <begin position="114"/>
        <end position="136"/>
    </location>
</feature>
<evidence type="ECO:0000313" key="8">
    <source>
        <dbReference type="EMBL" id="TPX65808.1"/>
    </source>
</evidence>
<dbReference type="Gene3D" id="3.40.50.300">
    <property type="entry name" value="P-loop containing nucleotide triphosphate hydrolases"/>
    <property type="match status" value="1"/>
</dbReference>
<dbReference type="Gene3D" id="3.40.50.10810">
    <property type="entry name" value="Tandem AAA-ATPase domain"/>
    <property type="match status" value="2"/>
</dbReference>
<dbReference type="PROSITE" id="PS51194">
    <property type="entry name" value="HELICASE_CTER"/>
    <property type="match status" value="1"/>
</dbReference>
<keyword evidence="2" id="KW-0378">Hydrolase</keyword>
<dbReference type="PROSITE" id="PS51192">
    <property type="entry name" value="HELICASE_ATP_BIND_1"/>
    <property type="match status" value="1"/>
</dbReference>
<dbReference type="EMBL" id="QEAP01000469">
    <property type="protein sequence ID" value="TPX65808.1"/>
    <property type="molecule type" value="Genomic_DNA"/>
</dbReference>
<dbReference type="Pfam" id="PF00271">
    <property type="entry name" value="Helicase_C"/>
    <property type="match status" value="1"/>
</dbReference>
<dbReference type="CDD" id="cd18000">
    <property type="entry name" value="DEXHc_ERCC6"/>
    <property type="match status" value="1"/>
</dbReference>
<keyword evidence="4" id="KW-0175">Coiled coil</keyword>
<evidence type="ECO:0000256" key="3">
    <source>
        <dbReference type="ARBA" id="ARBA00022840"/>
    </source>
</evidence>
<name>A0A507ERJ4_9FUNG</name>
<protein>
    <recommendedName>
        <fullName evidence="10">DNA excision repair protein ERCC-6</fullName>
    </recommendedName>
</protein>
<feature type="compositionally biased region" description="Basic residues" evidence="5">
    <location>
        <begin position="454"/>
        <end position="469"/>
    </location>
</feature>
<reference evidence="8 9" key="1">
    <citation type="journal article" date="2019" name="Sci. Rep.">
        <title>Comparative genomics of chytrid fungi reveal insights into the obligate biotrophic and pathogenic lifestyle of Synchytrium endobioticum.</title>
        <authorList>
            <person name="van de Vossenberg B.T.L.H."/>
            <person name="Warris S."/>
            <person name="Nguyen H.D.T."/>
            <person name="van Gent-Pelzer M.P.E."/>
            <person name="Joly D.L."/>
            <person name="van de Geest H.C."/>
            <person name="Bonants P.J.M."/>
            <person name="Smith D.S."/>
            <person name="Levesque C.A."/>
            <person name="van der Lee T.A.J."/>
        </authorList>
    </citation>
    <scope>NUCLEOTIDE SEQUENCE [LARGE SCALE GENOMIC DNA]</scope>
    <source>
        <strain evidence="8 9">CBS 675.73</strain>
    </source>
</reference>
<feature type="compositionally biased region" description="Basic and acidic residues" evidence="5">
    <location>
        <begin position="223"/>
        <end position="234"/>
    </location>
</feature>
<organism evidence="8 9">
    <name type="scientific">Chytriomyces confervae</name>
    <dbReference type="NCBI Taxonomy" id="246404"/>
    <lineage>
        <taxon>Eukaryota</taxon>
        <taxon>Fungi</taxon>
        <taxon>Fungi incertae sedis</taxon>
        <taxon>Chytridiomycota</taxon>
        <taxon>Chytridiomycota incertae sedis</taxon>
        <taxon>Chytridiomycetes</taxon>
        <taxon>Chytridiales</taxon>
        <taxon>Chytriomycetaceae</taxon>
        <taxon>Chytriomyces</taxon>
    </lineage>
</organism>
<dbReference type="GO" id="GO:0006283">
    <property type="term" value="P:transcription-coupled nucleotide-excision repair"/>
    <property type="evidence" value="ECO:0007669"/>
    <property type="project" value="TreeGrafter"/>
</dbReference>
<gene>
    <name evidence="8" type="ORF">CcCBS67573_g08013</name>
</gene>
<feature type="compositionally biased region" description="Basic and acidic residues" evidence="5">
    <location>
        <begin position="924"/>
        <end position="954"/>
    </location>
</feature>
<dbReference type="PANTHER" id="PTHR45629">
    <property type="entry name" value="SNF2/RAD54 FAMILY MEMBER"/>
    <property type="match status" value="1"/>
</dbReference>
<dbReference type="InterPro" id="IPR038718">
    <property type="entry name" value="SNF2-like_sf"/>
</dbReference>
<dbReference type="GO" id="GO:0005634">
    <property type="term" value="C:nucleus"/>
    <property type="evidence" value="ECO:0007669"/>
    <property type="project" value="TreeGrafter"/>
</dbReference>
<feature type="region of interest" description="Disordered" evidence="5">
    <location>
        <begin position="219"/>
        <end position="244"/>
    </location>
</feature>
<keyword evidence="3" id="KW-0067">ATP-binding</keyword>